<reference evidence="1" key="1">
    <citation type="submission" date="2023-05" db="EMBL/GenBank/DDBJ databases">
        <authorList>
            <consortium name="ELIXIR-Norway"/>
        </authorList>
    </citation>
    <scope>NUCLEOTIDE SEQUENCE</scope>
</reference>
<accession>A0AC60A370</accession>
<name>A0AC60A370_RANTA</name>
<evidence type="ECO:0000313" key="2">
    <source>
        <dbReference type="Proteomes" id="UP001162501"/>
    </source>
</evidence>
<dbReference type="Proteomes" id="UP001162501">
    <property type="component" value="Chromosome 7"/>
</dbReference>
<protein>
    <submittedName>
        <fullName evidence="1">Uncharacterized protein</fullName>
    </submittedName>
</protein>
<evidence type="ECO:0000313" key="1">
    <source>
        <dbReference type="EMBL" id="CAN0549660.1"/>
    </source>
</evidence>
<organism evidence="1 2">
    <name type="scientific">Rangifer tarandus platyrhynchus</name>
    <name type="common">Svalbard reindeer</name>
    <dbReference type="NCBI Taxonomy" id="3082113"/>
    <lineage>
        <taxon>Eukaryota</taxon>
        <taxon>Metazoa</taxon>
        <taxon>Chordata</taxon>
        <taxon>Craniata</taxon>
        <taxon>Vertebrata</taxon>
        <taxon>Euteleostomi</taxon>
        <taxon>Mammalia</taxon>
        <taxon>Eutheria</taxon>
        <taxon>Laurasiatheria</taxon>
        <taxon>Artiodactyla</taxon>
        <taxon>Ruminantia</taxon>
        <taxon>Pecora</taxon>
        <taxon>Cervidae</taxon>
        <taxon>Odocoileinae</taxon>
        <taxon>Rangifer</taxon>
    </lineage>
</organism>
<dbReference type="EMBL" id="OX596091">
    <property type="protein sequence ID" value="CAN0549660.1"/>
    <property type="molecule type" value="Genomic_DNA"/>
</dbReference>
<gene>
    <name evidence="1" type="ORF">MRATA1EN22A_LOCUS26000</name>
</gene>
<proteinExistence type="predicted"/>
<reference evidence="1" key="2">
    <citation type="submission" date="2025-03" db="EMBL/GenBank/DDBJ databases">
        <authorList>
            <consortium name="ELIXIR-Norway"/>
            <consortium name="Elixir Norway"/>
        </authorList>
    </citation>
    <scope>NUCLEOTIDE SEQUENCE</scope>
</reference>
<sequence>MILKLITTAETSFLYEVLVLYWTGTWWSGVDDERVKEGKRLIFPGLRSWLLHSRQSARNREREKDRQTDTGTKALMEQRCFNQHGVGIYTVLQGSYSQQR</sequence>